<evidence type="ECO:0000259" key="2">
    <source>
        <dbReference type="Pfam" id="PF01408"/>
    </source>
</evidence>
<dbReference type="InterPro" id="IPR055170">
    <property type="entry name" value="GFO_IDH_MocA-like_dom"/>
</dbReference>
<accession>F3ZZ62</accession>
<organism evidence="4 5">
    <name type="scientific">Mahella australiensis (strain DSM 15567 / CIP 107919 / 50-1 BON)</name>
    <dbReference type="NCBI Taxonomy" id="697281"/>
    <lineage>
        <taxon>Bacteria</taxon>
        <taxon>Bacillati</taxon>
        <taxon>Bacillota</taxon>
        <taxon>Clostridia</taxon>
        <taxon>Thermoanaerobacterales</taxon>
        <taxon>Thermoanaerobacterales Family IV. Incertae Sedis</taxon>
        <taxon>Mahella</taxon>
    </lineage>
</organism>
<evidence type="ECO:0000256" key="1">
    <source>
        <dbReference type="ARBA" id="ARBA00023002"/>
    </source>
</evidence>
<dbReference type="OrthoDB" id="240873at2"/>
<dbReference type="Pfam" id="PF01408">
    <property type="entry name" value="GFO_IDH_MocA"/>
    <property type="match status" value="1"/>
</dbReference>
<proteinExistence type="predicted"/>
<dbReference type="Gene3D" id="3.40.50.720">
    <property type="entry name" value="NAD(P)-binding Rossmann-like Domain"/>
    <property type="match status" value="1"/>
</dbReference>
<dbReference type="KEGG" id="mas:Mahau_2708"/>
<dbReference type="InterPro" id="IPR050463">
    <property type="entry name" value="Gfo/Idh/MocA_oxidrdct_glycsds"/>
</dbReference>
<dbReference type="Proteomes" id="UP000008457">
    <property type="component" value="Chromosome"/>
</dbReference>
<reference evidence="5" key="1">
    <citation type="submission" date="2010-11" db="EMBL/GenBank/DDBJ databases">
        <title>The complete genome of Mahella australiensis DSM 15567.</title>
        <authorList>
            <consortium name="US DOE Joint Genome Institute (JGI-PGF)"/>
            <person name="Lucas S."/>
            <person name="Copeland A."/>
            <person name="Lapidus A."/>
            <person name="Bruce D."/>
            <person name="Goodwin L."/>
            <person name="Pitluck S."/>
            <person name="Kyrpides N."/>
            <person name="Mavromatis K."/>
            <person name="Pagani I."/>
            <person name="Ivanova N."/>
            <person name="Teshima H."/>
            <person name="Brettin T."/>
            <person name="Detter J.C."/>
            <person name="Han C."/>
            <person name="Tapia R."/>
            <person name="Land M."/>
            <person name="Hauser L."/>
            <person name="Markowitz V."/>
            <person name="Cheng J.-F."/>
            <person name="Hugenholtz P."/>
            <person name="Woyke T."/>
            <person name="Wu D."/>
            <person name="Spring S."/>
            <person name="Pukall R."/>
            <person name="Steenblock K."/>
            <person name="Schneider S."/>
            <person name="Klenk H.-P."/>
            <person name="Eisen J.A."/>
        </authorList>
    </citation>
    <scope>NUCLEOTIDE SEQUENCE [LARGE SCALE GENOMIC DNA]</scope>
    <source>
        <strain evidence="5">DSM 15567 / CIP 107919 / 50-1 BON</strain>
    </source>
</reference>
<dbReference type="GO" id="GO:0016491">
    <property type="term" value="F:oxidoreductase activity"/>
    <property type="evidence" value="ECO:0007669"/>
    <property type="project" value="UniProtKB-KW"/>
</dbReference>
<dbReference type="InterPro" id="IPR036291">
    <property type="entry name" value="NAD(P)-bd_dom_sf"/>
</dbReference>
<evidence type="ECO:0000313" key="4">
    <source>
        <dbReference type="EMBL" id="AEE97844.1"/>
    </source>
</evidence>
<dbReference type="GO" id="GO:0000166">
    <property type="term" value="F:nucleotide binding"/>
    <property type="evidence" value="ECO:0007669"/>
    <property type="project" value="InterPro"/>
</dbReference>
<dbReference type="PANTHER" id="PTHR43818">
    <property type="entry name" value="BCDNA.GH03377"/>
    <property type="match status" value="1"/>
</dbReference>
<evidence type="ECO:0000313" key="5">
    <source>
        <dbReference type="Proteomes" id="UP000008457"/>
    </source>
</evidence>
<dbReference type="eggNOG" id="COG0673">
    <property type="taxonomic scope" value="Bacteria"/>
</dbReference>
<dbReference type="Pfam" id="PF22725">
    <property type="entry name" value="GFO_IDH_MocA_C3"/>
    <property type="match status" value="1"/>
</dbReference>
<name>F3ZZ62_MAHA5</name>
<gene>
    <name evidence="4" type="ordered locus">Mahau_2708</name>
</gene>
<dbReference type="EMBL" id="CP002360">
    <property type="protein sequence ID" value="AEE97844.1"/>
    <property type="molecule type" value="Genomic_DNA"/>
</dbReference>
<dbReference type="SUPFAM" id="SSF55347">
    <property type="entry name" value="Glyceraldehyde-3-phosphate dehydrogenase-like, C-terminal domain"/>
    <property type="match status" value="1"/>
</dbReference>
<dbReference type="HOGENOM" id="CLU_023194_1_3_9"/>
<feature type="domain" description="Gfo/Idh/MocA-like oxidoreductase N-terminal" evidence="2">
    <location>
        <begin position="6"/>
        <end position="124"/>
    </location>
</feature>
<dbReference type="RefSeq" id="WP_013782267.1">
    <property type="nucleotide sequence ID" value="NC_015520.1"/>
</dbReference>
<dbReference type="InterPro" id="IPR000683">
    <property type="entry name" value="Gfo/Idh/MocA-like_OxRdtase_N"/>
</dbReference>
<sequence length="361" mass="39678">MGNAYKIAVIGAGDRGRAYSNAWSKMDNVELVAVCDILQERADNFMQEFGYKAKYLHYREAIDKADADIVTVCTPAYLHPEISIYAMRRGKHVISEKPMALSLAVAGDMIKTAQDNNVQLAMGFQYHNIGGFRKIKHAIDDGLLGRPIMARFADIRSIRPKPAMHDAQYGNGGPMVDMLCHFTDLMRWYFQSDPVSVAAKDFTFSQDRPEIAHIEHKAPDTAAIIIQFESSDVGAVTLCWGLPPTVNGSLQCEMVGPKGLLETIEPFGNGEVRCKLDGNRVEDIPLLDPETEEIIDPQITLLKKLLKAIEGDGSPQRVGSDGYIALATSLAAIKSAAEGRSVTLREIYEEQPDVMASMGLS</sequence>
<dbReference type="Gene3D" id="3.30.360.10">
    <property type="entry name" value="Dihydrodipicolinate Reductase, domain 2"/>
    <property type="match status" value="1"/>
</dbReference>
<reference evidence="4 5" key="2">
    <citation type="journal article" date="2011" name="Stand. Genomic Sci.">
        <title>Complete genome sequence of Mahella australiensis type strain (50-1 BON).</title>
        <authorList>
            <person name="Sikorski J."/>
            <person name="Teshima H."/>
            <person name="Nolan M."/>
            <person name="Lucas S."/>
            <person name="Hammon N."/>
            <person name="Deshpande S."/>
            <person name="Cheng J.F."/>
            <person name="Pitluck S."/>
            <person name="Liolios K."/>
            <person name="Pagani I."/>
            <person name="Ivanova N."/>
            <person name="Huntemann M."/>
            <person name="Mavromatis K."/>
            <person name="Ovchinikova G."/>
            <person name="Pati A."/>
            <person name="Tapia R."/>
            <person name="Han C."/>
            <person name="Goodwin L."/>
            <person name="Chen A."/>
            <person name="Palaniappan K."/>
            <person name="Land M."/>
            <person name="Hauser L."/>
            <person name="Ngatchou-Djao O.D."/>
            <person name="Rohde M."/>
            <person name="Pukall R."/>
            <person name="Spring S."/>
            <person name="Abt B."/>
            <person name="Goker M."/>
            <person name="Detter J.C."/>
            <person name="Woyke T."/>
            <person name="Bristow J."/>
            <person name="Markowitz V."/>
            <person name="Hugenholtz P."/>
            <person name="Eisen J.A."/>
            <person name="Kyrpides N.C."/>
            <person name="Klenk H.P."/>
            <person name="Lapidus A."/>
        </authorList>
    </citation>
    <scope>NUCLEOTIDE SEQUENCE [LARGE SCALE GENOMIC DNA]</scope>
    <source>
        <strain evidence="5">DSM 15567 / CIP 107919 / 50-1 BON</strain>
    </source>
</reference>
<dbReference type="AlphaFoldDB" id="F3ZZ62"/>
<dbReference type="PANTHER" id="PTHR43818:SF11">
    <property type="entry name" value="BCDNA.GH03377"/>
    <property type="match status" value="1"/>
</dbReference>
<dbReference type="STRING" id="697281.Mahau_2708"/>
<evidence type="ECO:0000259" key="3">
    <source>
        <dbReference type="Pfam" id="PF22725"/>
    </source>
</evidence>
<dbReference type="SUPFAM" id="SSF51735">
    <property type="entry name" value="NAD(P)-binding Rossmann-fold domains"/>
    <property type="match status" value="1"/>
</dbReference>
<protein>
    <submittedName>
        <fullName evidence="4">Oxidoreductase domain protein</fullName>
    </submittedName>
</protein>
<keyword evidence="5" id="KW-1185">Reference proteome</keyword>
<feature type="domain" description="GFO/IDH/MocA-like oxidoreductase" evidence="3">
    <location>
        <begin position="132"/>
        <end position="261"/>
    </location>
</feature>
<keyword evidence="1" id="KW-0560">Oxidoreductase</keyword>